<organism evidence="3 4">
    <name type="scientific">Bionectria ochroleuca</name>
    <name type="common">Gliocladium roseum</name>
    <dbReference type="NCBI Taxonomy" id="29856"/>
    <lineage>
        <taxon>Eukaryota</taxon>
        <taxon>Fungi</taxon>
        <taxon>Dikarya</taxon>
        <taxon>Ascomycota</taxon>
        <taxon>Pezizomycotina</taxon>
        <taxon>Sordariomycetes</taxon>
        <taxon>Hypocreomycetidae</taxon>
        <taxon>Hypocreales</taxon>
        <taxon>Bionectriaceae</taxon>
        <taxon>Clonostachys</taxon>
    </lineage>
</organism>
<dbReference type="InterPro" id="IPR041694">
    <property type="entry name" value="ADH_N_2"/>
</dbReference>
<proteinExistence type="predicted"/>
<keyword evidence="1" id="KW-0560">Oxidoreductase</keyword>
<dbReference type="Gene3D" id="3.90.180.10">
    <property type="entry name" value="Medium-chain alcohol dehydrogenases, catalytic domain"/>
    <property type="match status" value="1"/>
</dbReference>
<dbReference type="Pfam" id="PF16884">
    <property type="entry name" value="ADH_N_2"/>
    <property type="match status" value="1"/>
</dbReference>
<keyword evidence="4" id="KW-1185">Reference proteome</keyword>
<dbReference type="CDD" id="cd05288">
    <property type="entry name" value="PGDH"/>
    <property type="match status" value="1"/>
</dbReference>
<dbReference type="InterPro" id="IPR013149">
    <property type="entry name" value="ADH-like_C"/>
</dbReference>
<evidence type="ECO:0000313" key="4">
    <source>
        <dbReference type="Proteomes" id="UP000766486"/>
    </source>
</evidence>
<dbReference type="InterPro" id="IPR011032">
    <property type="entry name" value="GroES-like_sf"/>
</dbReference>
<dbReference type="Gene3D" id="3.40.50.720">
    <property type="entry name" value="NAD(P)-binding Rossmann-like Domain"/>
    <property type="match status" value="1"/>
</dbReference>
<dbReference type="InterPro" id="IPR045010">
    <property type="entry name" value="MDR_fam"/>
</dbReference>
<evidence type="ECO:0000313" key="3">
    <source>
        <dbReference type="EMBL" id="VUC35878.1"/>
    </source>
</evidence>
<name>A0ABY6V0B3_BIOOC</name>
<dbReference type="PANTHER" id="PTHR43205">
    <property type="entry name" value="PROSTAGLANDIN REDUCTASE"/>
    <property type="match status" value="1"/>
</dbReference>
<dbReference type="SUPFAM" id="SSF51735">
    <property type="entry name" value="NAD(P)-binding Rossmann-fold domains"/>
    <property type="match status" value="1"/>
</dbReference>
<dbReference type="Proteomes" id="UP000766486">
    <property type="component" value="Unassembled WGS sequence"/>
</dbReference>
<dbReference type="SUPFAM" id="SSF50129">
    <property type="entry name" value="GroES-like"/>
    <property type="match status" value="1"/>
</dbReference>
<dbReference type="Pfam" id="PF00107">
    <property type="entry name" value="ADH_zinc_N"/>
    <property type="match status" value="1"/>
</dbReference>
<dbReference type="EMBL" id="CABFNS010000923">
    <property type="protein sequence ID" value="VUC35878.1"/>
    <property type="molecule type" value="Genomic_DNA"/>
</dbReference>
<dbReference type="PANTHER" id="PTHR43205:SF7">
    <property type="entry name" value="PROSTAGLANDIN REDUCTASE 1"/>
    <property type="match status" value="1"/>
</dbReference>
<evidence type="ECO:0000256" key="1">
    <source>
        <dbReference type="ARBA" id="ARBA00023002"/>
    </source>
</evidence>
<dbReference type="InterPro" id="IPR020843">
    <property type="entry name" value="ER"/>
</dbReference>
<gene>
    <name evidence="3" type="ORF">CLO192961_LOCUS429770</name>
</gene>
<feature type="domain" description="Enoyl reductase (ER)" evidence="2">
    <location>
        <begin position="20"/>
        <end position="344"/>
    </location>
</feature>
<evidence type="ECO:0000259" key="2">
    <source>
        <dbReference type="SMART" id="SM00829"/>
    </source>
</evidence>
<sequence length="347" mass="38160">MTQNKTLIYKKIPTTFPVAGEHLVIEDHPIDLTEGPPEGGLVAEVLYASFDPFLRGRMRDPSVKYYSPAFELNKPISNATISRVLKSDHSDFEEGSIIYASFPIAEYVRATKDLLVNARKVNNPHNLELGLFLGPLGMPGLTAWSALYRIGQPQKGETIFVSSAAGAVGQVVGQIAKREGLTVIGSVGSDEKLEFITKELGFDSGFNYKKESPMDALARLAPKGIDIYFENVGGDHLEAALVHMNTEGRIPFCGMIGDYNKPIEERVGIKGLRNVISKQLILQGFLVFNPKFGPAYFQEHQEKFGQWLAEGSVKAKLHYTDGIDRSPEGLVGIFKGENFGKAVLKIK</sequence>
<accession>A0ABY6V0B3</accession>
<protein>
    <recommendedName>
        <fullName evidence="2">Enoyl reductase (ER) domain-containing protein</fullName>
    </recommendedName>
</protein>
<comment type="caution">
    <text evidence="3">The sequence shown here is derived from an EMBL/GenBank/DDBJ whole genome shotgun (WGS) entry which is preliminary data.</text>
</comment>
<reference evidence="3 4" key="1">
    <citation type="submission" date="2019-06" db="EMBL/GenBank/DDBJ databases">
        <authorList>
            <person name="Broberg M."/>
        </authorList>
    </citation>
    <scope>NUCLEOTIDE SEQUENCE [LARGE SCALE GENOMIC DNA]</scope>
</reference>
<dbReference type="SMART" id="SM00829">
    <property type="entry name" value="PKS_ER"/>
    <property type="match status" value="1"/>
</dbReference>
<dbReference type="InterPro" id="IPR036291">
    <property type="entry name" value="NAD(P)-bd_dom_sf"/>
</dbReference>